<organism evidence="2 3">
    <name type="scientific">Varunaivibrio sulfuroxidans</name>
    <dbReference type="NCBI Taxonomy" id="1773489"/>
    <lineage>
        <taxon>Bacteria</taxon>
        <taxon>Pseudomonadati</taxon>
        <taxon>Pseudomonadota</taxon>
        <taxon>Alphaproteobacteria</taxon>
        <taxon>Rhodospirillales</taxon>
        <taxon>Magnetovibrionaceae</taxon>
        <taxon>Varunaivibrio</taxon>
    </lineage>
</organism>
<keyword evidence="2" id="KW-0255">Endonuclease</keyword>
<keyword evidence="2" id="KW-0378">Hydrolase</keyword>
<evidence type="ECO:0000313" key="3">
    <source>
        <dbReference type="Proteomes" id="UP000295304"/>
    </source>
</evidence>
<feature type="domain" description="HNH nuclease" evidence="1">
    <location>
        <begin position="79"/>
        <end position="132"/>
    </location>
</feature>
<dbReference type="PANTHER" id="PTHR33877">
    <property type="entry name" value="SLL1193 PROTEIN"/>
    <property type="match status" value="1"/>
</dbReference>
<dbReference type="PANTHER" id="PTHR33877:SF2">
    <property type="entry name" value="OS07G0170200 PROTEIN"/>
    <property type="match status" value="1"/>
</dbReference>
<reference evidence="2 3" key="1">
    <citation type="submission" date="2019-03" db="EMBL/GenBank/DDBJ databases">
        <title>Genomic Encyclopedia of Type Strains, Phase IV (KMG-IV): sequencing the most valuable type-strain genomes for metagenomic binning, comparative biology and taxonomic classification.</title>
        <authorList>
            <person name="Goeker M."/>
        </authorList>
    </citation>
    <scope>NUCLEOTIDE SEQUENCE [LARGE SCALE GENOMIC DNA]</scope>
    <source>
        <strain evidence="2 3">DSM 101688</strain>
    </source>
</reference>
<comment type="caution">
    <text evidence="2">The sequence shown here is derived from an EMBL/GenBank/DDBJ whole genome shotgun (WGS) entry which is preliminary data.</text>
</comment>
<dbReference type="Pfam" id="PF14279">
    <property type="entry name" value="HNH_5"/>
    <property type="match status" value="1"/>
</dbReference>
<evidence type="ECO:0000313" key="2">
    <source>
        <dbReference type="EMBL" id="TCS61668.1"/>
    </source>
</evidence>
<dbReference type="AlphaFoldDB" id="A0A4R3J737"/>
<dbReference type="Proteomes" id="UP000295304">
    <property type="component" value="Unassembled WGS sequence"/>
</dbReference>
<dbReference type="InterPro" id="IPR029471">
    <property type="entry name" value="HNH_5"/>
</dbReference>
<name>A0A4R3J737_9PROT</name>
<dbReference type="InterPro" id="IPR052892">
    <property type="entry name" value="NA-targeting_endonuclease"/>
</dbReference>
<dbReference type="EMBL" id="SLZW01000007">
    <property type="protein sequence ID" value="TCS61668.1"/>
    <property type="molecule type" value="Genomic_DNA"/>
</dbReference>
<keyword evidence="2" id="KW-0540">Nuclease</keyword>
<dbReference type="OrthoDB" id="9802901at2"/>
<gene>
    <name evidence="2" type="ORF">EDD55_10777</name>
</gene>
<dbReference type="RefSeq" id="WP_132939384.1">
    <property type="nucleotide sequence ID" value="NZ_CP119676.1"/>
</dbReference>
<protein>
    <submittedName>
        <fullName evidence="2">5-methylcytosine-specific restriction endonuclease McrA</fullName>
    </submittedName>
</protein>
<proteinExistence type="predicted"/>
<dbReference type="CDD" id="cd00085">
    <property type="entry name" value="HNHc"/>
    <property type="match status" value="1"/>
</dbReference>
<accession>A0A4R3J737</accession>
<keyword evidence="3" id="KW-1185">Reference proteome</keyword>
<sequence>MSALAGQFPALVLNADFRPLSYFPLSLWSWQDAIKAVFLSRVNVVSQYERRVRSPGLEMALPSVISLKEYVPMARRPAFTRFNVFLRDFFTCQYCGDRLPSEDLTFDHVVPRARGGRTTWENVVACCAPCNVFKGSRLPAQCGMTPLSPPQAPSAYSLLSNGRFFPPNHLHESWRDFLYWDSVLEQG</sequence>
<evidence type="ECO:0000259" key="1">
    <source>
        <dbReference type="SMART" id="SM00507"/>
    </source>
</evidence>
<dbReference type="InterPro" id="IPR003615">
    <property type="entry name" value="HNH_nuc"/>
</dbReference>
<dbReference type="SMART" id="SM00507">
    <property type="entry name" value="HNHc"/>
    <property type="match status" value="1"/>
</dbReference>
<dbReference type="GO" id="GO:0004519">
    <property type="term" value="F:endonuclease activity"/>
    <property type="evidence" value="ECO:0007669"/>
    <property type="project" value="UniProtKB-KW"/>
</dbReference>
<dbReference type="Gene3D" id="1.10.30.50">
    <property type="match status" value="1"/>
</dbReference>